<name>A0A2W5N072_RHOSU</name>
<dbReference type="Gene3D" id="3.30.1540.10">
    <property type="entry name" value="formyl-coa transferase, domain 3"/>
    <property type="match status" value="1"/>
</dbReference>
<evidence type="ECO:0000313" key="3">
    <source>
        <dbReference type="Proteomes" id="UP000249185"/>
    </source>
</evidence>
<accession>A0A2W5N072</accession>
<feature type="region of interest" description="Disordered" evidence="1">
    <location>
        <begin position="120"/>
        <end position="157"/>
    </location>
</feature>
<protein>
    <submittedName>
        <fullName evidence="2">Uncharacterized protein</fullName>
    </submittedName>
</protein>
<feature type="compositionally biased region" description="Basic and acidic residues" evidence="1">
    <location>
        <begin position="120"/>
        <end position="129"/>
    </location>
</feature>
<dbReference type="Proteomes" id="UP000249185">
    <property type="component" value="Unassembled WGS sequence"/>
</dbReference>
<reference evidence="2 3" key="1">
    <citation type="submission" date="2017-08" db="EMBL/GenBank/DDBJ databases">
        <title>Infants hospitalized years apart are colonized by the same room-sourced microbial strains.</title>
        <authorList>
            <person name="Brooks B."/>
            <person name="Olm M.R."/>
            <person name="Firek B.A."/>
            <person name="Baker R."/>
            <person name="Thomas B.C."/>
            <person name="Morowitz M.J."/>
            <person name="Banfield J.F."/>
        </authorList>
    </citation>
    <scope>NUCLEOTIDE SEQUENCE [LARGE SCALE GENOMIC DNA]</scope>
    <source>
        <strain evidence="2">S2_005_002_R2_34</strain>
    </source>
</reference>
<dbReference type="Pfam" id="PF02515">
    <property type="entry name" value="CoA_transf_3"/>
    <property type="match status" value="1"/>
</dbReference>
<feature type="region of interest" description="Disordered" evidence="1">
    <location>
        <begin position="1"/>
        <end position="22"/>
    </location>
</feature>
<dbReference type="InterPro" id="IPR023606">
    <property type="entry name" value="CoA-Trfase_III_dom_1_sf"/>
</dbReference>
<evidence type="ECO:0000256" key="1">
    <source>
        <dbReference type="SAM" id="MobiDB-lite"/>
    </source>
</evidence>
<dbReference type="EMBL" id="QFPW01000039">
    <property type="protein sequence ID" value="PZQ45789.1"/>
    <property type="molecule type" value="Genomic_DNA"/>
</dbReference>
<dbReference type="GO" id="GO:0003824">
    <property type="term" value="F:catalytic activity"/>
    <property type="evidence" value="ECO:0007669"/>
    <property type="project" value="InterPro"/>
</dbReference>
<gene>
    <name evidence="2" type="ORF">DI556_22005</name>
</gene>
<dbReference type="SUPFAM" id="SSF89796">
    <property type="entry name" value="CoA-transferase family III (CaiB/BaiF)"/>
    <property type="match status" value="1"/>
</dbReference>
<dbReference type="InterPro" id="IPR044855">
    <property type="entry name" value="CoA-Trfase_III_dom3_sf"/>
</dbReference>
<dbReference type="AlphaFoldDB" id="A0A2W5N072"/>
<evidence type="ECO:0000313" key="2">
    <source>
        <dbReference type="EMBL" id="PZQ45789.1"/>
    </source>
</evidence>
<dbReference type="InterPro" id="IPR003673">
    <property type="entry name" value="CoA-Trfase_fam_III"/>
</dbReference>
<proteinExistence type="predicted"/>
<comment type="caution">
    <text evidence="2">The sequence shown here is derived from an EMBL/GenBank/DDBJ whole genome shotgun (WGS) entry which is preliminary data.</text>
</comment>
<feature type="compositionally biased region" description="Low complexity" evidence="1">
    <location>
        <begin position="12"/>
        <end position="22"/>
    </location>
</feature>
<organism evidence="2 3">
    <name type="scientific">Rhodovulum sulfidophilum</name>
    <name type="common">Rhodobacter sulfidophilus</name>
    <dbReference type="NCBI Taxonomy" id="35806"/>
    <lineage>
        <taxon>Bacteria</taxon>
        <taxon>Pseudomonadati</taxon>
        <taxon>Pseudomonadota</taxon>
        <taxon>Alphaproteobacteria</taxon>
        <taxon>Rhodobacterales</taxon>
        <taxon>Paracoccaceae</taxon>
        <taxon>Rhodovulum</taxon>
    </lineage>
</organism>
<sequence length="157" mass="17999">MALTVTPLPANSSARLRSRSSPIRIRRRPRKARWTCWRSRPTPWYPRLLTALPGQPICPRRRSAETRAGPATTLPFRHGYPTGDGWILIRTSKDDQWNRLRDAMGDEAWRDPPFVPHADRITRRDEFDAPSRTGAAQAPRRDACARWSGCRSRSGPF</sequence>